<sequence length="237" mass="25258">MPDTPANPPANQAPNPVNAPNPPPPPPRNPASGGSSANPLIPADDELATLGTTVQANKVATQDAVSAVLAELQQGFPSATAIDLVSLAWACYHNGSSRYVTLEGSSAHGIPLASIKDVVENHCTLRQFCMYYAKLCYNKGRSDKIPPANWAAKGFKAESMYAAFDFFNGVLNEAVPKPRTGMKFVPTEAEKAAHAVNAIMAITESRQQANQFSNRGNMLAMQQIRTPAPPPLITFDN</sequence>
<evidence type="ECO:0000313" key="7">
    <source>
        <dbReference type="EMBL" id="AEI17901.1"/>
    </source>
</evidence>
<evidence type="ECO:0000256" key="5">
    <source>
        <dbReference type="SAM" id="MobiDB-lite"/>
    </source>
</evidence>
<accession>F8VAG3</accession>
<organism evidence="7 8">
    <name type="scientific">Blackberry virus E</name>
    <dbReference type="NCBI Taxonomy" id="1043184"/>
    <lineage>
        <taxon>Viruses</taxon>
        <taxon>Riboviria</taxon>
        <taxon>Orthornavirae</taxon>
        <taxon>Kitrinoviricota</taxon>
        <taxon>Alsuviricetes</taxon>
        <taxon>Tymovirales</taxon>
        <taxon>Alphaflexiviridae</taxon>
        <taxon>Allexivirus</taxon>
        <taxon>Allexivirus epsilonrubi</taxon>
    </lineage>
</organism>
<evidence type="ECO:0000256" key="4">
    <source>
        <dbReference type="ARBA" id="ARBA00022844"/>
    </source>
</evidence>
<protein>
    <submittedName>
        <fullName evidence="7">Coat protein</fullName>
    </submittedName>
</protein>
<comment type="subcellular location">
    <subcellularLocation>
        <location evidence="1">Virion</location>
    </subcellularLocation>
</comment>
<feature type="domain" description="Potexviruses and carlaviruses coat protein" evidence="6">
    <location>
        <begin position="57"/>
        <end position="190"/>
    </location>
</feature>
<dbReference type="KEGG" id="vg:10894482"/>
<dbReference type="Proteomes" id="UP000201104">
    <property type="component" value="Segment"/>
</dbReference>
<dbReference type="Pfam" id="PF00286">
    <property type="entry name" value="Flexi_CP"/>
    <property type="match status" value="1"/>
</dbReference>
<evidence type="ECO:0000256" key="1">
    <source>
        <dbReference type="ARBA" id="ARBA00004328"/>
    </source>
</evidence>
<dbReference type="RefSeq" id="YP_004659204.1">
    <property type="nucleotide sequence ID" value="NC_015706.1"/>
</dbReference>
<keyword evidence="8" id="KW-1185">Reference proteome</keyword>
<dbReference type="GO" id="GO:0005198">
    <property type="term" value="F:structural molecule activity"/>
    <property type="evidence" value="ECO:0007669"/>
    <property type="project" value="InterPro"/>
</dbReference>
<name>F8VAG3_9VIRU</name>
<evidence type="ECO:0000313" key="8">
    <source>
        <dbReference type="Proteomes" id="UP000201104"/>
    </source>
</evidence>
<evidence type="ECO:0000256" key="2">
    <source>
        <dbReference type="ARBA" id="ARBA00022497"/>
    </source>
</evidence>
<dbReference type="EMBL" id="JN053266">
    <property type="protein sequence ID" value="AEI17901.1"/>
    <property type="molecule type" value="Genomic_RNA"/>
</dbReference>
<keyword evidence="2" id="KW-1139">Helical capsid protein</keyword>
<dbReference type="GO" id="GO:0019029">
    <property type="term" value="C:helical viral capsid"/>
    <property type="evidence" value="ECO:0007669"/>
    <property type="project" value="UniProtKB-KW"/>
</dbReference>
<keyword evidence="3 7" id="KW-0167">Capsid protein</keyword>
<reference evidence="7 8" key="1">
    <citation type="journal article" date="2011" name="Arch. Virol.">
        <title>Blackberry virus E: an unusual flexivirus.</title>
        <authorList>
            <person name="Sabanadzovic S."/>
            <person name="Abou Ghanem-Sabanadzovic N."/>
            <person name="Tzanetakis I.E."/>
        </authorList>
    </citation>
    <scope>NUCLEOTIDE SEQUENCE [LARGE SCALE GENOMIC DNA]</scope>
    <source>
        <strain evidence="7">BB_Ellis-1</strain>
    </source>
</reference>
<feature type="region of interest" description="Disordered" evidence="5">
    <location>
        <begin position="1"/>
        <end position="42"/>
    </location>
</feature>
<proteinExistence type="predicted"/>
<dbReference type="PRINTS" id="PR00232">
    <property type="entry name" value="POTXCARLCOAT"/>
</dbReference>
<dbReference type="GeneID" id="10894482"/>
<evidence type="ECO:0000259" key="6">
    <source>
        <dbReference type="Pfam" id="PF00286"/>
    </source>
</evidence>
<evidence type="ECO:0000256" key="3">
    <source>
        <dbReference type="ARBA" id="ARBA00022561"/>
    </source>
</evidence>
<keyword evidence="4" id="KW-0946">Virion</keyword>
<dbReference type="InterPro" id="IPR000052">
    <property type="entry name" value="Pltvir_coat"/>
</dbReference>
<dbReference type="OrthoDB" id="15901at10239"/>
<feature type="compositionally biased region" description="Pro residues" evidence="5">
    <location>
        <begin position="17"/>
        <end position="29"/>
    </location>
</feature>